<evidence type="ECO:0000256" key="10">
    <source>
        <dbReference type="ARBA" id="ARBA00030781"/>
    </source>
</evidence>
<name>E0THH3_PARBH</name>
<protein>
    <recommendedName>
        <fullName evidence="4">Molybdopterin synthase catalytic subunit</fullName>
        <ecNumber evidence="3">2.8.1.12</ecNumber>
    </recommendedName>
    <alternativeName>
        <fullName evidence="10">MPT synthase subunit 2</fullName>
    </alternativeName>
    <alternativeName>
        <fullName evidence="8">Molybdenum cofactor biosynthesis protein E</fullName>
    </alternativeName>
    <alternativeName>
        <fullName evidence="9">Molybdopterin-converting factor large subunit</fullName>
    </alternativeName>
    <alternativeName>
        <fullName evidence="11">Molybdopterin-converting factor subunit 2</fullName>
    </alternativeName>
</protein>
<evidence type="ECO:0000256" key="2">
    <source>
        <dbReference type="ARBA" id="ARBA00005426"/>
    </source>
</evidence>
<dbReference type="HOGENOM" id="CLU_089568_2_1_5"/>
<dbReference type="PANTHER" id="PTHR23404">
    <property type="entry name" value="MOLYBDOPTERIN SYNTHASE RELATED"/>
    <property type="match status" value="1"/>
</dbReference>
<dbReference type="OrthoDB" id="9803224at2"/>
<dbReference type="AlphaFoldDB" id="E0THH3"/>
<dbReference type="EMBL" id="CP002156">
    <property type="protein sequence ID" value="ADM10765.1"/>
    <property type="molecule type" value="Genomic_DNA"/>
</dbReference>
<reference evidence="14" key="1">
    <citation type="submission" date="2010-08" db="EMBL/GenBank/DDBJ databases">
        <title>Genome sequence of Parvularcula bermudensis HTCC2503.</title>
        <authorList>
            <person name="Kang D.-M."/>
            <person name="Oh H.-M."/>
            <person name="Cho J.-C."/>
        </authorList>
    </citation>
    <scope>NUCLEOTIDE SEQUENCE [LARGE SCALE GENOMIC DNA]</scope>
    <source>
        <strain evidence="14">ATCC BAA-594 / HTCC2503 / KCTC 12087</strain>
    </source>
</reference>
<keyword evidence="14" id="KW-1185">Reference proteome</keyword>
<dbReference type="Gene3D" id="3.90.1170.40">
    <property type="entry name" value="Molybdopterin biosynthesis MoaE subunit"/>
    <property type="match status" value="1"/>
</dbReference>
<comment type="pathway">
    <text evidence="1">Cofactor biosynthesis; molybdopterin biosynthesis.</text>
</comment>
<keyword evidence="5" id="KW-0501">Molybdenum cofactor biosynthesis</keyword>
<dbReference type="STRING" id="314260.PB2503_13639"/>
<organism evidence="13 14">
    <name type="scientific">Parvularcula bermudensis (strain ATCC BAA-594 / HTCC2503 / KCTC 12087)</name>
    <dbReference type="NCBI Taxonomy" id="314260"/>
    <lineage>
        <taxon>Bacteria</taxon>
        <taxon>Pseudomonadati</taxon>
        <taxon>Pseudomonadota</taxon>
        <taxon>Alphaproteobacteria</taxon>
        <taxon>Parvularculales</taxon>
        <taxon>Parvularculaceae</taxon>
        <taxon>Parvularcula</taxon>
    </lineage>
</organism>
<proteinExistence type="inferred from homology"/>
<evidence type="ECO:0000256" key="6">
    <source>
        <dbReference type="ARBA" id="ARBA00025448"/>
    </source>
</evidence>
<evidence type="ECO:0000256" key="11">
    <source>
        <dbReference type="ARBA" id="ARBA00032474"/>
    </source>
</evidence>
<dbReference type="GO" id="GO:0006777">
    <property type="term" value="P:Mo-molybdopterin cofactor biosynthetic process"/>
    <property type="evidence" value="ECO:0007669"/>
    <property type="project" value="UniProtKB-KW"/>
</dbReference>
<dbReference type="UniPathway" id="UPA00344"/>
<reference evidence="13 14" key="2">
    <citation type="journal article" date="2011" name="J. Bacteriol.">
        <title>Complete genome sequence of strain HTCC2503T of Parvularcula bermudensis, the type species of the order "Parvularculales" in the class Alphaproteobacteria.</title>
        <authorList>
            <person name="Oh H.M."/>
            <person name="Kang I."/>
            <person name="Vergin K.L."/>
            <person name="Kang D."/>
            <person name="Rhee K.H."/>
            <person name="Giovannoni S.J."/>
            <person name="Cho J.C."/>
        </authorList>
    </citation>
    <scope>NUCLEOTIDE SEQUENCE [LARGE SCALE GENOMIC DNA]</scope>
    <source>
        <strain evidence="14">ATCC BAA-594 / HTCC2503 / KCTC 12087</strain>
    </source>
</reference>
<gene>
    <name evidence="13" type="ordered locus">PB2503_13639</name>
</gene>
<evidence type="ECO:0000313" key="13">
    <source>
        <dbReference type="EMBL" id="ADM10765.1"/>
    </source>
</evidence>
<dbReference type="KEGG" id="pbr:PB2503_13639"/>
<dbReference type="eggNOG" id="COG0314">
    <property type="taxonomic scope" value="Bacteria"/>
</dbReference>
<dbReference type="GO" id="GO:0030366">
    <property type="term" value="F:molybdopterin synthase activity"/>
    <property type="evidence" value="ECO:0007669"/>
    <property type="project" value="UniProtKB-EC"/>
</dbReference>
<dbReference type="Pfam" id="PF02391">
    <property type="entry name" value="MoaE"/>
    <property type="match status" value="1"/>
</dbReference>
<evidence type="ECO:0000256" key="8">
    <source>
        <dbReference type="ARBA" id="ARBA00029745"/>
    </source>
</evidence>
<dbReference type="EC" id="2.8.1.12" evidence="3"/>
<dbReference type="CDD" id="cd00756">
    <property type="entry name" value="MoaE"/>
    <property type="match status" value="1"/>
</dbReference>
<evidence type="ECO:0000256" key="9">
    <source>
        <dbReference type="ARBA" id="ARBA00030407"/>
    </source>
</evidence>
<dbReference type="RefSeq" id="WP_013301739.1">
    <property type="nucleotide sequence ID" value="NC_014414.1"/>
</dbReference>
<comment type="function">
    <text evidence="6">Converts molybdopterin precursor Z into molybdopterin. This requires the incorporation of two sulfur atoms into precursor Z to generate a dithiolene group. The sulfur is provided by MoaD.</text>
</comment>
<dbReference type="InterPro" id="IPR003448">
    <property type="entry name" value="Mopterin_biosynth_MoaE"/>
</dbReference>
<evidence type="ECO:0000256" key="3">
    <source>
        <dbReference type="ARBA" id="ARBA00011950"/>
    </source>
</evidence>
<evidence type="ECO:0000256" key="12">
    <source>
        <dbReference type="ARBA" id="ARBA00049878"/>
    </source>
</evidence>
<evidence type="ECO:0000256" key="5">
    <source>
        <dbReference type="ARBA" id="ARBA00023150"/>
    </source>
</evidence>
<evidence type="ECO:0000256" key="7">
    <source>
        <dbReference type="ARBA" id="ARBA00026066"/>
    </source>
</evidence>
<comment type="similarity">
    <text evidence="2">Belongs to the MoaE family.</text>
</comment>
<comment type="catalytic activity">
    <reaction evidence="12">
        <text>2 [molybdopterin-synthase sulfur-carrier protein]-C-terminal-Gly-aminoethanethioate + cyclic pyranopterin phosphate + H2O = molybdopterin + 2 [molybdopterin-synthase sulfur-carrier protein]-C-terminal Gly-Gly + 2 H(+)</text>
        <dbReference type="Rhea" id="RHEA:26333"/>
        <dbReference type="Rhea" id="RHEA-COMP:12202"/>
        <dbReference type="Rhea" id="RHEA-COMP:19907"/>
        <dbReference type="ChEBI" id="CHEBI:15377"/>
        <dbReference type="ChEBI" id="CHEBI:15378"/>
        <dbReference type="ChEBI" id="CHEBI:58698"/>
        <dbReference type="ChEBI" id="CHEBI:59648"/>
        <dbReference type="ChEBI" id="CHEBI:90778"/>
        <dbReference type="ChEBI" id="CHEBI:232372"/>
        <dbReference type="EC" id="2.8.1.12"/>
    </reaction>
</comment>
<evidence type="ECO:0000256" key="1">
    <source>
        <dbReference type="ARBA" id="ARBA00005046"/>
    </source>
</evidence>
<accession>E0THH3</accession>
<dbReference type="Proteomes" id="UP000001302">
    <property type="component" value="Chromosome"/>
</dbReference>
<sequence length="155" mass="17162">MRPVVLVSQASFDASDAASAFHSSLTGETGAVVTFAGIVRGSGDLSLTLQHYPGYTERKIGEIATRAIGRFGLDSLLVRHRVGTMRPGETIVFVAAAGAHRREAFEACDFMMDYLKSAAPFWKLETVDRESRWIEPTARDIADRQRWEVDDARDQ</sequence>
<dbReference type="SUPFAM" id="SSF54690">
    <property type="entry name" value="Molybdopterin synthase subunit MoaE"/>
    <property type="match status" value="1"/>
</dbReference>
<evidence type="ECO:0000313" key="14">
    <source>
        <dbReference type="Proteomes" id="UP000001302"/>
    </source>
</evidence>
<dbReference type="InterPro" id="IPR036563">
    <property type="entry name" value="MoaE_sf"/>
</dbReference>
<comment type="subunit">
    <text evidence="7">Heterotetramer of 2 MoaD subunits and 2 MoaE subunits. Also stable as homodimer. The enzyme changes between these two forms during catalysis.</text>
</comment>
<evidence type="ECO:0000256" key="4">
    <source>
        <dbReference type="ARBA" id="ARBA00013858"/>
    </source>
</evidence>